<dbReference type="CDD" id="cd01335">
    <property type="entry name" value="Radical_SAM"/>
    <property type="match status" value="1"/>
</dbReference>
<dbReference type="AlphaFoldDB" id="A0A8J6NEP8"/>
<evidence type="ECO:0000259" key="7">
    <source>
        <dbReference type="PROSITE" id="PS51918"/>
    </source>
</evidence>
<evidence type="ECO:0000313" key="9">
    <source>
        <dbReference type="Proteomes" id="UP000614424"/>
    </source>
</evidence>
<dbReference type="SFLD" id="SFLDS00029">
    <property type="entry name" value="Radical_SAM"/>
    <property type="match status" value="1"/>
</dbReference>
<dbReference type="InterPro" id="IPR032432">
    <property type="entry name" value="Radical_SAM_C"/>
</dbReference>
<dbReference type="InterPro" id="IPR007197">
    <property type="entry name" value="rSAM"/>
</dbReference>
<dbReference type="Pfam" id="PF04055">
    <property type="entry name" value="Radical_SAM"/>
    <property type="match status" value="1"/>
</dbReference>
<dbReference type="GO" id="GO:0002926">
    <property type="term" value="P:tRNA wobble base 5-methoxycarbonylmethyl-2-thiouridinylation"/>
    <property type="evidence" value="ECO:0007669"/>
    <property type="project" value="TreeGrafter"/>
</dbReference>
<dbReference type="SUPFAM" id="SSF102114">
    <property type="entry name" value="Radical SAM enzymes"/>
    <property type="match status" value="1"/>
</dbReference>
<dbReference type="PANTHER" id="PTHR11135:SF0">
    <property type="entry name" value="ELONGATOR COMPLEX PROTEIN 3"/>
    <property type="match status" value="1"/>
</dbReference>
<dbReference type="SFLD" id="SFLDG01086">
    <property type="entry name" value="elongater_protein-like"/>
    <property type="match status" value="1"/>
</dbReference>
<protein>
    <submittedName>
        <fullName evidence="8">Radical SAM protein</fullName>
    </submittedName>
</protein>
<evidence type="ECO:0000256" key="3">
    <source>
        <dbReference type="ARBA" id="ARBA00022691"/>
    </source>
</evidence>
<keyword evidence="2" id="KW-0004">4Fe-4S</keyword>
<reference evidence="8 9" key="1">
    <citation type="submission" date="2020-08" db="EMBL/GenBank/DDBJ databases">
        <title>Bridging the membrane lipid divide: bacteria of the FCB group superphylum have the potential to synthesize archaeal ether lipids.</title>
        <authorList>
            <person name="Villanueva L."/>
            <person name="Von Meijenfeldt F.A.B."/>
            <person name="Westbye A.B."/>
            <person name="Yadav S."/>
            <person name="Hopmans E.C."/>
            <person name="Dutilh B.E."/>
            <person name="Sinninghe Damste J.S."/>
        </authorList>
    </citation>
    <scope>NUCLEOTIDE SEQUENCE [LARGE SCALE GENOMIC DNA]</scope>
    <source>
        <strain evidence="8">NIOZ-UU47</strain>
    </source>
</reference>
<feature type="domain" description="Radical SAM core" evidence="7">
    <location>
        <begin position="3"/>
        <end position="243"/>
    </location>
</feature>
<keyword evidence="4" id="KW-0479">Metal-binding</keyword>
<dbReference type="PROSITE" id="PS51918">
    <property type="entry name" value="RADICAL_SAM"/>
    <property type="match status" value="1"/>
</dbReference>
<dbReference type="Proteomes" id="UP000614424">
    <property type="component" value="Unassembled WGS sequence"/>
</dbReference>
<dbReference type="GO" id="GO:0003824">
    <property type="term" value="F:catalytic activity"/>
    <property type="evidence" value="ECO:0007669"/>
    <property type="project" value="InterPro"/>
</dbReference>
<evidence type="ECO:0000256" key="4">
    <source>
        <dbReference type="ARBA" id="ARBA00022723"/>
    </source>
</evidence>
<dbReference type="InterPro" id="IPR006638">
    <property type="entry name" value="Elp3/MiaA/NifB-like_rSAM"/>
</dbReference>
<evidence type="ECO:0000256" key="6">
    <source>
        <dbReference type="ARBA" id="ARBA00023014"/>
    </source>
</evidence>
<keyword evidence="3" id="KW-0949">S-adenosyl-L-methionine</keyword>
<dbReference type="Pfam" id="PF16199">
    <property type="entry name" value="Radical_SAM_C"/>
    <property type="match status" value="1"/>
</dbReference>
<evidence type="ECO:0000256" key="1">
    <source>
        <dbReference type="ARBA" id="ARBA00001966"/>
    </source>
</evidence>
<accession>A0A8J6NEP8</accession>
<comment type="caution">
    <text evidence="8">The sequence shown here is derived from an EMBL/GenBank/DDBJ whole genome shotgun (WGS) entry which is preliminary data.</text>
</comment>
<dbReference type="InterPro" id="IPR058240">
    <property type="entry name" value="rSAM_sf"/>
</dbReference>
<dbReference type="EMBL" id="JACNJZ010000076">
    <property type="protein sequence ID" value="MBC8317208.1"/>
    <property type="molecule type" value="Genomic_DNA"/>
</dbReference>
<evidence type="ECO:0000256" key="2">
    <source>
        <dbReference type="ARBA" id="ARBA00022485"/>
    </source>
</evidence>
<evidence type="ECO:0000256" key="5">
    <source>
        <dbReference type="ARBA" id="ARBA00023004"/>
    </source>
</evidence>
<dbReference type="GO" id="GO:0051539">
    <property type="term" value="F:4 iron, 4 sulfur cluster binding"/>
    <property type="evidence" value="ECO:0007669"/>
    <property type="project" value="UniProtKB-KW"/>
</dbReference>
<keyword evidence="5" id="KW-0408">Iron</keyword>
<dbReference type="InterPro" id="IPR039661">
    <property type="entry name" value="ELP3"/>
</dbReference>
<dbReference type="SFLD" id="SFLDG01082">
    <property type="entry name" value="B12-binding_domain_containing"/>
    <property type="match status" value="1"/>
</dbReference>
<dbReference type="Gene3D" id="3.80.30.20">
    <property type="entry name" value="tm_1862 like domain"/>
    <property type="match status" value="1"/>
</dbReference>
<dbReference type="InterPro" id="IPR023404">
    <property type="entry name" value="rSAM_horseshoe"/>
</dbReference>
<comment type="cofactor">
    <cofactor evidence="1">
        <name>[4Fe-4S] cluster</name>
        <dbReference type="ChEBI" id="CHEBI:49883"/>
    </cofactor>
</comment>
<organism evidence="8 9">
    <name type="scientific">Candidatus Desulfobia pelagia</name>
    <dbReference type="NCBI Taxonomy" id="2841692"/>
    <lineage>
        <taxon>Bacteria</taxon>
        <taxon>Pseudomonadati</taxon>
        <taxon>Thermodesulfobacteriota</taxon>
        <taxon>Desulfobulbia</taxon>
        <taxon>Desulfobulbales</taxon>
        <taxon>Desulfobulbaceae</taxon>
        <taxon>Candidatus Desulfobia</taxon>
    </lineage>
</organism>
<dbReference type="PANTHER" id="PTHR11135">
    <property type="entry name" value="HISTONE ACETYLTRANSFERASE-RELATED"/>
    <property type="match status" value="1"/>
</dbReference>
<dbReference type="SMART" id="SM00729">
    <property type="entry name" value="Elp3"/>
    <property type="match status" value="1"/>
</dbReference>
<proteinExistence type="predicted"/>
<dbReference type="GO" id="GO:0046872">
    <property type="term" value="F:metal ion binding"/>
    <property type="evidence" value="ECO:0007669"/>
    <property type="project" value="UniProtKB-KW"/>
</dbReference>
<dbReference type="GO" id="GO:0005737">
    <property type="term" value="C:cytoplasm"/>
    <property type="evidence" value="ECO:0007669"/>
    <property type="project" value="TreeGrafter"/>
</dbReference>
<gene>
    <name evidence="8" type="ORF">H8E41_04835</name>
</gene>
<sequence length="347" mass="38252">MTSASPFIIPVFIAHQGCPHQCIFCNQHVITRDSGQSSRVGAQEVKKEIETCLSWPRDRTRDVQVAFYGGSFTGLNRSLQEELLQAVQPYMNDGLVQSVRLSTRPDYIDSETACFLKEHNVGLVELGVQSMDPNVLAMAGRGHGSDQAQKAFCVLKEAGIAVGGQLMIGLPGESTAGVLDGARQLAALKPDLVRIYPTLVIQGSPLARMFARKEYQPMSLNKAIALCSKLKRYFDDQKIPVIRMGLQPSASLEKDVVAGPYHPAFGELVMSRLFFRRMRDILRKRQDTGKDSSLTITLANSDRSQFQGMKKCSLKRLESLHLLDGVQIVYSADQARGTIAVCEEVSC</sequence>
<keyword evidence="6" id="KW-0411">Iron-sulfur</keyword>
<evidence type="ECO:0000313" key="8">
    <source>
        <dbReference type="EMBL" id="MBC8317208.1"/>
    </source>
</evidence>
<name>A0A8J6NEP8_9BACT</name>